<keyword evidence="1" id="KW-0732">Signal</keyword>
<evidence type="ECO:0000313" key="2">
    <source>
        <dbReference type="EMBL" id="MDY0749075.1"/>
    </source>
</evidence>
<feature type="chain" id="PRO_5046708321" evidence="1">
    <location>
        <begin position="22"/>
        <end position="257"/>
    </location>
</feature>
<dbReference type="EMBL" id="JAXCLA010000013">
    <property type="protein sequence ID" value="MDY0749075.1"/>
    <property type="molecule type" value="Genomic_DNA"/>
</dbReference>
<name>A0ABU5DRY0_9BURK</name>
<evidence type="ECO:0000256" key="1">
    <source>
        <dbReference type="SAM" id="SignalP"/>
    </source>
</evidence>
<organism evidence="2 3">
    <name type="scientific">Roseateles agri</name>
    <dbReference type="NCBI Taxonomy" id="3098619"/>
    <lineage>
        <taxon>Bacteria</taxon>
        <taxon>Pseudomonadati</taxon>
        <taxon>Pseudomonadota</taxon>
        <taxon>Betaproteobacteria</taxon>
        <taxon>Burkholderiales</taxon>
        <taxon>Sphaerotilaceae</taxon>
        <taxon>Roseateles</taxon>
    </lineage>
</organism>
<proteinExistence type="predicted"/>
<feature type="signal peptide" evidence="1">
    <location>
        <begin position="1"/>
        <end position="21"/>
    </location>
</feature>
<comment type="caution">
    <text evidence="2">The sequence shown here is derived from an EMBL/GenBank/DDBJ whole genome shotgun (WGS) entry which is preliminary data.</text>
</comment>
<sequence length="257" mass="27006">MRARSSTVLAIGLLFALGSQASDHNSIVDFSSGTQGWEGSWDGIYSNIDASMGNAAPAYHTHFSTYGLTYVNSSNPDFIGDFTRSNSITFSLDINVLSMAQSDSEFGGNADRDLVIELRDHNAALPGWSFSSVWIDLGKLNAGSGWQHMQATISDTHSKTYIDGWSGNGSVDASGNPTLPPGVTFADILKSVDQIAITTFVPGYGYTPVDFDAAIDNVAVSASAVPEPDSVLLHVCGLAVLAGAAVRPRKAPPNATA</sequence>
<accession>A0ABU5DRY0</accession>
<reference evidence="2 3" key="1">
    <citation type="submission" date="2023-11" db="EMBL/GenBank/DDBJ databases">
        <title>Paucibacter sp. nov., isolated from fresh soil in Korea.</title>
        <authorList>
            <person name="Le N.T.T."/>
        </authorList>
    </citation>
    <scope>NUCLEOTIDE SEQUENCE [LARGE SCALE GENOMIC DNA]</scope>
    <source>
        <strain evidence="2 3">R3-3</strain>
    </source>
</reference>
<gene>
    <name evidence="2" type="ORF">SNE35_31550</name>
</gene>
<evidence type="ECO:0000313" key="3">
    <source>
        <dbReference type="Proteomes" id="UP001285263"/>
    </source>
</evidence>
<keyword evidence="3" id="KW-1185">Reference proteome</keyword>
<protein>
    <submittedName>
        <fullName evidence="2">PEP-CTERM sorting domain-containing protein</fullName>
    </submittedName>
</protein>
<dbReference type="Proteomes" id="UP001285263">
    <property type="component" value="Unassembled WGS sequence"/>
</dbReference>
<dbReference type="RefSeq" id="WP_320427042.1">
    <property type="nucleotide sequence ID" value="NZ_JAXCLA010000013.1"/>
</dbReference>